<comment type="caution">
    <text evidence="2">The sequence shown here is derived from an EMBL/GenBank/DDBJ whole genome shotgun (WGS) entry which is preliminary data.</text>
</comment>
<evidence type="ECO:0000313" key="3">
    <source>
        <dbReference type="Proteomes" id="UP000051886"/>
    </source>
</evidence>
<dbReference type="EMBL" id="JQCN01000035">
    <property type="protein sequence ID" value="KRN99067.1"/>
    <property type="molecule type" value="Genomic_DNA"/>
</dbReference>
<organism evidence="2 3">
    <name type="scientific">Ligilactobacillus pobuzihii</name>
    <dbReference type="NCBI Taxonomy" id="449659"/>
    <lineage>
        <taxon>Bacteria</taxon>
        <taxon>Bacillati</taxon>
        <taxon>Bacillota</taxon>
        <taxon>Bacilli</taxon>
        <taxon>Lactobacillales</taxon>
        <taxon>Lactobacillaceae</taxon>
        <taxon>Ligilactobacillus</taxon>
    </lineage>
</organism>
<accession>A0A0R2LBP5</accession>
<proteinExistence type="predicted"/>
<name>A0A0R2LBP5_9LACO</name>
<keyword evidence="3" id="KW-1185">Reference proteome</keyword>
<dbReference type="Pfam" id="PF25137">
    <property type="entry name" value="ADH_Fe_C"/>
    <property type="match status" value="1"/>
</dbReference>
<dbReference type="Proteomes" id="UP000051886">
    <property type="component" value="Unassembled WGS sequence"/>
</dbReference>
<dbReference type="PATRIC" id="fig|449659.4.peg.1716"/>
<gene>
    <name evidence="2" type="ORF">IV66_GL001683</name>
</gene>
<dbReference type="SUPFAM" id="SSF56796">
    <property type="entry name" value="Dehydroquinate synthase-like"/>
    <property type="match status" value="1"/>
</dbReference>
<dbReference type="InterPro" id="IPR056798">
    <property type="entry name" value="ADH_Fe_C"/>
</dbReference>
<sequence>MLTGLSTRDAAELSVKAMKQMSDDVGIPQTIKEIGADPKDFELMAENALKDGNAASNPRVGTKEDIVKFFQAAYDGNLDFSF</sequence>
<dbReference type="Gene3D" id="1.20.1090.10">
    <property type="entry name" value="Dehydroquinate synthase-like - alpha domain"/>
    <property type="match status" value="1"/>
</dbReference>
<protein>
    <recommendedName>
        <fullName evidence="1">Fe-containing alcohol dehydrogenase-like C-terminal domain-containing protein</fullName>
    </recommendedName>
</protein>
<dbReference type="STRING" id="449659.IV66_GL001683"/>
<reference evidence="2 3" key="1">
    <citation type="journal article" date="2015" name="Genome Announc.">
        <title>Expanding the biotechnology potential of lactobacilli through comparative genomics of 213 strains and associated genera.</title>
        <authorList>
            <person name="Sun Z."/>
            <person name="Harris H.M."/>
            <person name="McCann A."/>
            <person name="Guo C."/>
            <person name="Argimon S."/>
            <person name="Zhang W."/>
            <person name="Yang X."/>
            <person name="Jeffery I.B."/>
            <person name="Cooney J.C."/>
            <person name="Kagawa T.F."/>
            <person name="Liu W."/>
            <person name="Song Y."/>
            <person name="Salvetti E."/>
            <person name="Wrobel A."/>
            <person name="Rasinkangas P."/>
            <person name="Parkhill J."/>
            <person name="Rea M.C."/>
            <person name="O'Sullivan O."/>
            <person name="Ritari J."/>
            <person name="Douillard F.P."/>
            <person name="Paul Ross R."/>
            <person name="Yang R."/>
            <person name="Briner A.E."/>
            <person name="Felis G.E."/>
            <person name="de Vos W.M."/>
            <person name="Barrangou R."/>
            <person name="Klaenhammer T.R."/>
            <person name="Caufield P.W."/>
            <person name="Cui Y."/>
            <person name="Zhang H."/>
            <person name="O'Toole P.W."/>
        </authorList>
    </citation>
    <scope>NUCLEOTIDE SEQUENCE [LARGE SCALE GENOMIC DNA]</scope>
    <source>
        <strain evidence="2 3">NBRC 103219</strain>
    </source>
</reference>
<evidence type="ECO:0000259" key="1">
    <source>
        <dbReference type="Pfam" id="PF25137"/>
    </source>
</evidence>
<dbReference type="AlphaFoldDB" id="A0A0R2LBP5"/>
<evidence type="ECO:0000313" key="2">
    <source>
        <dbReference type="EMBL" id="KRN99067.1"/>
    </source>
</evidence>
<feature type="domain" description="Fe-containing alcohol dehydrogenase-like C-terminal" evidence="1">
    <location>
        <begin position="4"/>
        <end position="74"/>
    </location>
</feature>